<reference evidence="2" key="1">
    <citation type="journal article" date="2017" name="Nat. Ecol. Evol.">
        <title>Genome expansion and lineage-specific genetic innovations in the forest pathogenic fungi Armillaria.</title>
        <authorList>
            <person name="Sipos G."/>
            <person name="Prasanna A.N."/>
            <person name="Walter M.C."/>
            <person name="O'Connor E."/>
            <person name="Balint B."/>
            <person name="Krizsan K."/>
            <person name="Kiss B."/>
            <person name="Hess J."/>
            <person name="Varga T."/>
            <person name="Slot J."/>
            <person name="Riley R."/>
            <person name="Boka B."/>
            <person name="Rigling D."/>
            <person name="Barry K."/>
            <person name="Lee J."/>
            <person name="Mihaltcheva S."/>
            <person name="LaButti K."/>
            <person name="Lipzen A."/>
            <person name="Waldron R."/>
            <person name="Moloney N.M."/>
            <person name="Sperisen C."/>
            <person name="Kredics L."/>
            <person name="Vagvoelgyi C."/>
            <person name="Patrignani A."/>
            <person name="Fitzpatrick D."/>
            <person name="Nagy I."/>
            <person name="Doyle S."/>
            <person name="Anderson J.B."/>
            <person name="Grigoriev I.V."/>
            <person name="Gueldener U."/>
            <person name="Muensterkoetter M."/>
            <person name="Nagy L.G."/>
        </authorList>
    </citation>
    <scope>NUCLEOTIDE SEQUENCE [LARGE SCALE GENOMIC DNA]</scope>
    <source>
        <strain evidence="2">28-4</strain>
    </source>
</reference>
<protein>
    <submittedName>
        <fullName evidence="1">Uncharacterized protein</fullName>
    </submittedName>
</protein>
<evidence type="ECO:0000313" key="2">
    <source>
        <dbReference type="Proteomes" id="UP000218334"/>
    </source>
</evidence>
<sequence>MVQASRSTLPAESPPRLSWHLDLLDITPEDAQPGNDDDKKEQRCLLTFTGATASAIVDALRAPALQSDPEWEQNELSDSISESYLFLVEQPR</sequence>
<gene>
    <name evidence="1" type="ORF">ARMSODRAFT_1090824</name>
</gene>
<proteinExistence type="predicted"/>
<dbReference type="AlphaFoldDB" id="A0A2H3B029"/>
<dbReference type="Proteomes" id="UP000218334">
    <property type="component" value="Unassembled WGS sequence"/>
</dbReference>
<keyword evidence="2" id="KW-1185">Reference proteome</keyword>
<dbReference type="EMBL" id="KZ293506">
    <property type="protein sequence ID" value="PBK59368.1"/>
    <property type="molecule type" value="Genomic_DNA"/>
</dbReference>
<name>A0A2H3B029_9AGAR</name>
<accession>A0A2H3B029</accession>
<evidence type="ECO:0000313" key="1">
    <source>
        <dbReference type="EMBL" id="PBK59368.1"/>
    </source>
</evidence>
<organism evidence="1 2">
    <name type="scientific">Armillaria solidipes</name>
    <dbReference type="NCBI Taxonomy" id="1076256"/>
    <lineage>
        <taxon>Eukaryota</taxon>
        <taxon>Fungi</taxon>
        <taxon>Dikarya</taxon>
        <taxon>Basidiomycota</taxon>
        <taxon>Agaricomycotina</taxon>
        <taxon>Agaricomycetes</taxon>
        <taxon>Agaricomycetidae</taxon>
        <taxon>Agaricales</taxon>
        <taxon>Marasmiineae</taxon>
        <taxon>Physalacriaceae</taxon>
        <taxon>Armillaria</taxon>
    </lineage>
</organism>